<dbReference type="InterPro" id="IPR036890">
    <property type="entry name" value="HATPase_C_sf"/>
</dbReference>
<gene>
    <name evidence="5" type="ORF">ACFQS9_03195</name>
</gene>
<dbReference type="PROSITE" id="PS00622">
    <property type="entry name" value="HTH_LUXR_1"/>
    <property type="match status" value="1"/>
</dbReference>
<proteinExistence type="predicted"/>
<evidence type="ECO:0000313" key="5">
    <source>
        <dbReference type="EMBL" id="MFC7446890.1"/>
    </source>
</evidence>
<dbReference type="SMART" id="SM00421">
    <property type="entry name" value="HTH_LUXR"/>
    <property type="match status" value="1"/>
</dbReference>
<keyword evidence="1" id="KW-0805">Transcription regulation</keyword>
<keyword evidence="6" id="KW-1185">Reference proteome</keyword>
<accession>A0ABW2RT25</accession>
<dbReference type="SUPFAM" id="SSF46894">
    <property type="entry name" value="C-terminal effector domain of the bipartite response regulators"/>
    <property type="match status" value="1"/>
</dbReference>
<evidence type="ECO:0000259" key="4">
    <source>
        <dbReference type="PROSITE" id="PS50043"/>
    </source>
</evidence>
<dbReference type="Pfam" id="PF00196">
    <property type="entry name" value="GerE"/>
    <property type="match status" value="1"/>
</dbReference>
<dbReference type="InterPro" id="IPR000792">
    <property type="entry name" value="Tscrpt_reg_LuxR_C"/>
</dbReference>
<evidence type="ECO:0000256" key="3">
    <source>
        <dbReference type="ARBA" id="ARBA00023163"/>
    </source>
</evidence>
<evidence type="ECO:0000313" key="6">
    <source>
        <dbReference type="Proteomes" id="UP001596484"/>
    </source>
</evidence>
<dbReference type="PANTHER" id="PTHR43214">
    <property type="entry name" value="TWO-COMPONENT RESPONSE REGULATOR"/>
    <property type="match status" value="1"/>
</dbReference>
<dbReference type="PANTHER" id="PTHR43214:SF24">
    <property type="entry name" value="TRANSCRIPTIONAL REGULATORY PROTEIN NARL-RELATED"/>
    <property type="match status" value="1"/>
</dbReference>
<comment type="caution">
    <text evidence="5">The sequence shown here is derived from an EMBL/GenBank/DDBJ whole genome shotgun (WGS) entry which is preliminary data.</text>
</comment>
<dbReference type="PROSITE" id="PS50043">
    <property type="entry name" value="HTH_LUXR_2"/>
    <property type="match status" value="1"/>
</dbReference>
<evidence type="ECO:0000256" key="2">
    <source>
        <dbReference type="ARBA" id="ARBA00023125"/>
    </source>
</evidence>
<dbReference type="InterPro" id="IPR036388">
    <property type="entry name" value="WH-like_DNA-bd_sf"/>
</dbReference>
<dbReference type="EMBL" id="JBHTCS010000002">
    <property type="protein sequence ID" value="MFC7446890.1"/>
    <property type="molecule type" value="Genomic_DNA"/>
</dbReference>
<dbReference type="RefSeq" id="WP_378401469.1">
    <property type="nucleotide sequence ID" value="NZ_JBHTCS010000002.1"/>
</dbReference>
<organism evidence="5 6">
    <name type="scientific">Rhodococcus daqingensis</name>
    <dbReference type="NCBI Taxonomy" id="2479363"/>
    <lineage>
        <taxon>Bacteria</taxon>
        <taxon>Bacillati</taxon>
        <taxon>Actinomycetota</taxon>
        <taxon>Actinomycetes</taxon>
        <taxon>Mycobacteriales</taxon>
        <taxon>Nocardiaceae</taxon>
        <taxon>Rhodococcus</taxon>
    </lineage>
</organism>
<feature type="domain" description="HTH luxR-type" evidence="4">
    <location>
        <begin position="360"/>
        <end position="425"/>
    </location>
</feature>
<sequence length="430" mass="46368">MKANPIGGPRTDDTLLTGLRDVLVGPLPEIGRRFSLLLADLVPHTGLVIFTRECTGRPRKVAGDPTIVDRVTVAELDTLRGELGRGHRGLIYRGPATIGRRRREVCAILDQTETLLVLTPRGPLDDSAPLETVRGLIAVVATGIQLQVRQASPAYLAESRAASAERARTVSELTEAHAATLETILATLRSKDLDDAHARSTARETATSALVGLRSAVDQYRELAEEAVTTAFARLRGELRTLVRHRELELELVEPPVDGRALPGEVAHAARAVVRGAVLALSAQPNLTRIRVAWTCDRTHLVLDVRDDGGGEADVTDIERQLRERVETLGGTLESESTPGWGSRVTATLPLDPPATTNQRRDELAALGPREFEVLEHLVAGRRNRVIAERLGVSESTVKFHVARLLKKLGVDTRGEAAAVGAEAGVRAAP</sequence>
<keyword evidence="2" id="KW-0238">DNA-binding</keyword>
<protein>
    <submittedName>
        <fullName evidence="5">LuxR C-terminal-related transcriptional regulator</fullName>
    </submittedName>
</protein>
<dbReference type="Gene3D" id="3.30.565.10">
    <property type="entry name" value="Histidine kinase-like ATPase, C-terminal domain"/>
    <property type="match status" value="1"/>
</dbReference>
<dbReference type="SUPFAM" id="SSF55874">
    <property type="entry name" value="ATPase domain of HSP90 chaperone/DNA topoisomerase II/histidine kinase"/>
    <property type="match status" value="1"/>
</dbReference>
<keyword evidence="3" id="KW-0804">Transcription</keyword>
<reference evidence="6" key="1">
    <citation type="journal article" date="2019" name="Int. J. Syst. Evol. Microbiol.">
        <title>The Global Catalogue of Microorganisms (GCM) 10K type strain sequencing project: providing services to taxonomists for standard genome sequencing and annotation.</title>
        <authorList>
            <consortium name="The Broad Institute Genomics Platform"/>
            <consortium name="The Broad Institute Genome Sequencing Center for Infectious Disease"/>
            <person name="Wu L."/>
            <person name="Ma J."/>
        </authorList>
    </citation>
    <scope>NUCLEOTIDE SEQUENCE [LARGE SCALE GENOMIC DNA]</scope>
    <source>
        <strain evidence="6">ICMP 19430</strain>
    </source>
</reference>
<dbReference type="Proteomes" id="UP001596484">
    <property type="component" value="Unassembled WGS sequence"/>
</dbReference>
<dbReference type="Gene3D" id="1.10.10.10">
    <property type="entry name" value="Winged helix-like DNA-binding domain superfamily/Winged helix DNA-binding domain"/>
    <property type="match status" value="1"/>
</dbReference>
<name>A0ABW2RT25_9NOCA</name>
<dbReference type="CDD" id="cd06170">
    <property type="entry name" value="LuxR_C_like"/>
    <property type="match status" value="1"/>
</dbReference>
<dbReference type="InterPro" id="IPR039420">
    <property type="entry name" value="WalR-like"/>
</dbReference>
<dbReference type="PRINTS" id="PR00038">
    <property type="entry name" value="HTHLUXR"/>
</dbReference>
<evidence type="ECO:0000256" key="1">
    <source>
        <dbReference type="ARBA" id="ARBA00023015"/>
    </source>
</evidence>
<dbReference type="InterPro" id="IPR016032">
    <property type="entry name" value="Sig_transdc_resp-reg_C-effctor"/>
</dbReference>